<dbReference type="PANTHER" id="PTHR33745">
    <property type="entry name" value="RSBT ANTAGONIST PROTEIN RSBS-RELATED"/>
    <property type="match status" value="1"/>
</dbReference>
<evidence type="ECO:0000259" key="5">
    <source>
        <dbReference type="PROSITE" id="PS50801"/>
    </source>
</evidence>
<dbReference type="EMBL" id="MT631265">
    <property type="protein sequence ID" value="QNO47522.1"/>
    <property type="molecule type" value="Genomic_DNA"/>
</dbReference>
<evidence type="ECO:0000256" key="2">
    <source>
        <dbReference type="SAM" id="Coils"/>
    </source>
</evidence>
<dbReference type="Pfam" id="PF01740">
    <property type="entry name" value="STAS"/>
    <property type="match status" value="1"/>
</dbReference>
<dbReference type="CDD" id="cd00130">
    <property type="entry name" value="PAS"/>
    <property type="match status" value="1"/>
</dbReference>
<keyword evidence="2" id="KW-0175">Coiled coil</keyword>
<dbReference type="SMART" id="SM00091">
    <property type="entry name" value="PAS"/>
    <property type="match status" value="1"/>
</dbReference>
<dbReference type="InterPro" id="IPR000014">
    <property type="entry name" value="PAS"/>
</dbReference>
<dbReference type="PROSITE" id="PS50112">
    <property type="entry name" value="PAS"/>
    <property type="match status" value="1"/>
</dbReference>
<evidence type="ECO:0000256" key="1">
    <source>
        <dbReference type="ARBA" id="ARBA00022553"/>
    </source>
</evidence>
<feature type="coiled-coil region" evidence="2">
    <location>
        <begin position="76"/>
        <end position="103"/>
    </location>
</feature>
<dbReference type="SUPFAM" id="SSF52091">
    <property type="entry name" value="SpoIIaa-like"/>
    <property type="match status" value="1"/>
</dbReference>
<sequence>MFEIKRSELIGAYASSMGATSAEELIGGKIRDAHLKEKETYTREEIARLCGELMLDGGLIRILAQNFLVQLEYMAREEMEELVQERTRELTETNEELNRAKQHFQTLFSTMVDPVVIIDSEGVFVEATDNVEEVTGFAKEELLGRSFLETGIVTEESKAMIAENLAKRRAGVNVAPCEVEVLTKDGRQLPFEVNAAQITHIGQPADMLIFRDVTERKRLEQELQQAFDTLSASYEELSIPVIQVWDGVLALPIIGVLDSERINRLMETMLAKIVETQSRVVIIDVTGVRSVDTSVASHLISVTRAAKLLGAKCIITGIKPETAHTLVRLGVDMSGITTKRSMQEGLKYALQIAGAGGVNI</sequence>
<evidence type="ECO:0000259" key="3">
    <source>
        <dbReference type="PROSITE" id="PS50112"/>
    </source>
</evidence>
<evidence type="ECO:0000259" key="4">
    <source>
        <dbReference type="PROSITE" id="PS50113"/>
    </source>
</evidence>
<dbReference type="InterPro" id="IPR036513">
    <property type="entry name" value="STAS_dom_sf"/>
</dbReference>
<dbReference type="Gene3D" id="3.30.450.20">
    <property type="entry name" value="PAS domain"/>
    <property type="match status" value="1"/>
</dbReference>
<dbReference type="SUPFAM" id="SSF55785">
    <property type="entry name" value="PYP-like sensor domain (PAS domain)"/>
    <property type="match status" value="1"/>
</dbReference>
<evidence type="ECO:0000313" key="6">
    <source>
        <dbReference type="EMBL" id="QNO47522.1"/>
    </source>
</evidence>
<proteinExistence type="predicted"/>
<dbReference type="GO" id="GO:0006355">
    <property type="term" value="P:regulation of DNA-templated transcription"/>
    <property type="evidence" value="ECO:0007669"/>
    <property type="project" value="InterPro"/>
</dbReference>
<dbReference type="CDD" id="cd07041">
    <property type="entry name" value="STAS_RsbR_RsbS_like"/>
    <property type="match status" value="1"/>
</dbReference>
<dbReference type="InterPro" id="IPR000700">
    <property type="entry name" value="PAS-assoc_C"/>
</dbReference>
<dbReference type="PROSITE" id="PS50113">
    <property type="entry name" value="PAC"/>
    <property type="match status" value="1"/>
</dbReference>
<dbReference type="InterPro" id="IPR013767">
    <property type="entry name" value="PAS_fold"/>
</dbReference>
<dbReference type="InterPro" id="IPR002645">
    <property type="entry name" value="STAS_dom"/>
</dbReference>
<reference evidence="6" key="1">
    <citation type="submission" date="2020-06" db="EMBL/GenBank/DDBJ databases">
        <title>Unique genomic features of the anaerobic methanotrophic archaea.</title>
        <authorList>
            <person name="Chadwick G.L."/>
            <person name="Skennerton C.T."/>
            <person name="Laso-Perez R."/>
            <person name="Leu A.O."/>
            <person name="Speth D.R."/>
            <person name="Yu H."/>
            <person name="Morgan-Lang C."/>
            <person name="Hatzenpichler R."/>
            <person name="Goudeau D."/>
            <person name="Malmstrom R."/>
            <person name="Brazelton W.J."/>
            <person name="Woyke T."/>
            <person name="Hallam S.J."/>
            <person name="Tyson G.W."/>
            <person name="Wegener G."/>
            <person name="Boetius A."/>
            <person name="Orphan V."/>
        </authorList>
    </citation>
    <scope>NUCLEOTIDE SEQUENCE</scope>
</reference>
<dbReference type="PROSITE" id="PS50801">
    <property type="entry name" value="STAS"/>
    <property type="match status" value="1"/>
</dbReference>
<dbReference type="Pfam" id="PF00989">
    <property type="entry name" value="PAS"/>
    <property type="match status" value="1"/>
</dbReference>
<keyword evidence="1" id="KW-0597">Phosphoprotein</keyword>
<name>A0A7G9YHN8_9EURY</name>
<protein>
    <recommendedName>
        <fullName evidence="7">STAS domain-containing protein</fullName>
    </recommendedName>
</protein>
<dbReference type="InterPro" id="IPR035965">
    <property type="entry name" value="PAS-like_dom_sf"/>
</dbReference>
<organism evidence="6">
    <name type="scientific">Candidatus Methanogaster sp. ANME-2c ERB4</name>
    <dbReference type="NCBI Taxonomy" id="2759911"/>
    <lineage>
        <taxon>Archaea</taxon>
        <taxon>Methanobacteriati</taxon>
        <taxon>Methanobacteriota</taxon>
        <taxon>Stenosarchaea group</taxon>
        <taxon>Methanomicrobia</taxon>
        <taxon>Methanosarcinales</taxon>
        <taxon>ANME-2 cluster</taxon>
        <taxon>Candidatus Methanogasteraceae</taxon>
        <taxon>Candidatus Methanogaster</taxon>
    </lineage>
</organism>
<feature type="domain" description="PAC" evidence="4">
    <location>
        <begin position="175"/>
        <end position="225"/>
    </location>
</feature>
<dbReference type="Gene3D" id="3.30.750.24">
    <property type="entry name" value="STAS domain"/>
    <property type="match status" value="1"/>
</dbReference>
<feature type="domain" description="STAS" evidence="5">
    <location>
        <begin position="238"/>
        <end position="349"/>
    </location>
</feature>
<evidence type="ECO:0008006" key="7">
    <source>
        <dbReference type="Google" id="ProtNLM"/>
    </source>
</evidence>
<dbReference type="InterPro" id="IPR051932">
    <property type="entry name" value="Bact_StressResp_Reg"/>
</dbReference>
<dbReference type="NCBIfam" id="TIGR00229">
    <property type="entry name" value="sensory_box"/>
    <property type="match status" value="1"/>
</dbReference>
<dbReference type="AlphaFoldDB" id="A0A7G9YHN8"/>
<dbReference type="PANTHER" id="PTHR33745:SF3">
    <property type="entry name" value="RSBT CO-ANTAGONIST PROTEIN RSBRC"/>
    <property type="match status" value="1"/>
</dbReference>
<feature type="domain" description="PAS" evidence="3">
    <location>
        <begin position="100"/>
        <end position="148"/>
    </location>
</feature>
<gene>
    <name evidence="6" type="ORF">GGGHDLIA_00012</name>
</gene>
<accession>A0A7G9YHN8</accession>